<dbReference type="RefSeq" id="WP_152943279.1">
    <property type="nucleotide sequence ID" value="NZ_CP045482.1"/>
</dbReference>
<gene>
    <name evidence="2" type="ORF">D1866_02885</name>
    <name evidence="1" type="ORF">GFB69_12230</name>
</gene>
<dbReference type="SUPFAM" id="SSF46785">
    <property type="entry name" value="Winged helix' DNA-binding domain"/>
    <property type="match status" value="1"/>
</dbReference>
<reference evidence="1 4" key="1">
    <citation type="submission" date="2019-10" db="EMBL/GenBank/DDBJ databases">
        <title>Comparative genomics of sulfur disproportionating microorganisms.</title>
        <authorList>
            <person name="Ward L.M."/>
            <person name="Bertran E."/>
            <person name="Johnston D."/>
        </authorList>
    </citation>
    <scope>NUCLEOTIDE SEQUENCE [LARGE SCALE GENOMIC DNA]</scope>
    <source>
        <strain evidence="1 4">DSM 3772</strain>
    </source>
</reference>
<dbReference type="InterPro" id="IPR036390">
    <property type="entry name" value="WH_DNA-bd_sf"/>
</dbReference>
<dbReference type="AlphaFoldDB" id="A0A650CTH1"/>
<protein>
    <submittedName>
        <fullName evidence="2">Uncharacterized protein</fullName>
    </submittedName>
</protein>
<name>A0A650CTH1_ACIAM</name>
<dbReference type="EMBL" id="WHYS01000004">
    <property type="protein sequence ID" value="MQL56448.1"/>
    <property type="molecule type" value="Genomic_DNA"/>
</dbReference>
<dbReference type="GeneID" id="42778648"/>
<dbReference type="Gene3D" id="1.10.10.10">
    <property type="entry name" value="Winged helix-like DNA-binding domain superfamily/Winged helix DNA-binding domain"/>
    <property type="match status" value="1"/>
</dbReference>
<evidence type="ECO:0000313" key="4">
    <source>
        <dbReference type="Proteomes" id="UP000474054"/>
    </source>
</evidence>
<proteinExistence type="predicted"/>
<accession>A0A650CTH1</accession>
<dbReference type="Proteomes" id="UP000474054">
    <property type="component" value="Unassembled WGS sequence"/>
</dbReference>
<evidence type="ECO:0000313" key="3">
    <source>
        <dbReference type="Proteomes" id="UP000426328"/>
    </source>
</evidence>
<organism evidence="2 3">
    <name type="scientific">Acidianus ambivalens</name>
    <name type="common">Desulfurolobus ambivalens</name>
    <dbReference type="NCBI Taxonomy" id="2283"/>
    <lineage>
        <taxon>Archaea</taxon>
        <taxon>Thermoproteota</taxon>
        <taxon>Thermoprotei</taxon>
        <taxon>Sulfolobales</taxon>
        <taxon>Sulfolobaceae</taxon>
        <taxon>Acidianus</taxon>
    </lineage>
</organism>
<reference evidence="2 3" key="2">
    <citation type="submission" date="2019-10" db="EMBL/GenBank/DDBJ databases">
        <title>Genome Sequences from Six Type Strain Members of the Archaeal Family Sulfolobaceae: Acidianus ambivalens, Acidianus infernus, Metallosphaera prunae, Stygiolobus azoricus, Sulfolobus metallicus, and Sulfurisphaera ohwakuensis.</title>
        <authorList>
            <person name="Counts J.A."/>
            <person name="Kelly R.M."/>
        </authorList>
    </citation>
    <scope>NUCLEOTIDE SEQUENCE [LARGE SCALE GENOMIC DNA]</scope>
    <source>
        <strain evidence="2 3">LEI 10</strain>
    </source>
</reference>
<dbReference type="EMBL" id="CP045482">
    <property type="protein sequence ID" value="QGR21083.1"/>
    <property type="molecule type" value="Genomic_DNA"/>
</dbReference>
<evidence type="ECO:0000313" key="2">
    <source>
        <dbReference type="EMBL" id="QGR21083.1"/>
    </source>
</evidence>
<keyword evidence="3" id="KW-1185">Reference proteome</keyword>
<dbReference type="Proteomes" id="UP000426328">
    <property type="component" value="Chromosome"/>
</dbReference>
<sequence length="107" mass="12593">MKVEKNKDKIDKLFSTPQKLIILIGAWKEEKGDWPSVSEIYNELNRNTHVWYNWQNFLIENGIIEIKEVKTQKGPVKKTIILTQKGQILYNIINECLRKSLHIEEGV</sequence>
<dbReference type="KEGG" id="aamb:D1866_02885"/>
<dbReference type="InterPro" id="IPR036388">
    <property type="entry name" value="WH-like_DNA-bd_sf"/>
</dbReference>
<evidence type="ECO:0000313" key="1">
    <source>
        <dbReference type="EMBL" id="MQL56448.1"/>
    </source>
</evidence>